<evidence type="ECO:0000256" key="6">
    <source>
        <dbReference type="SAM" id="Phobius"/>
    </source>
</evidence>
<reference evidence="7 8" key="1">
    <citation type="journal article" date="2016" name="Front. Microbiol.">
        <title>Genomic Resource of Rice Seed Associated Bacteria.</title>
        <authorList>
            <person name="Midha S."/>
            <person name="Bansal K."/>
            <person name="Sharma S."/>
            <person name="Kumar N."/>
            <person name="Patil P.P."/>
            <person name="Chaudhry V."/>
            <person name="Patil P.B."/>
        </authorList>
    </citation>
    <scope>NUCLEOTIDE SEQUENCE [LARGE SCALE GENOMIC DNA]</scope>
    <source>
        <strain evidence="7 8">NS331</strain>
    </source>
</reference>
<gene>
    <name evidence="7" type="ORF">NS331_11705</name>
</gene>
<accession>A0A147GVH7</accession>
<dbReference type="AlphaFoldDB" id="A0A147GVH7"/>
<dbReference type="OrthoDB" id="106838at2"/>
<name>A0A147GVH7_9BURK</name>
<dbReference type="RefSeq" id="WP_058642170.1">
    <property type="nucleotide sequence ID" value="NZ_LDSL01000067.1"/>
</dbReference>
<feature type="transmembrane region" description="Helical" evidence="6">
    <location>
        <begin position="217"/>
        <end position="234"/>
    </location>
</feature>
<feature type="transmembrane region" description="Helical" evidence="6">
    <location>
        <begin position="240"/>
        <end position="261"/>
    </location>
</feature>
<comment type="subcellular location">
    <subcellularLocation>
        <location evidence="1">Membrane</location>
        <topology evidence="1">Multi-pass membrane protein</topology>
    </subcellularLocation>
</comment>
<feature type="transmembrane region" description="Helical" evidence="6">
    <location>
        <begin position="160"/>
        <end position="177"/>
    </location>
</feature>
<comment type="similarity">
    <text evidence="2">Belongs to the autoinducer-2 exporter (AI-2E) (TC 2.A.86) family.</text>
</comment>
<sequence length="357" mass="38304">MNSPQLQRGFFLFLLAAVTVAFVWILMPFFGAVLWGVALAILFTPLYKRLLTKFGNRRRTPAALATLAIVLVIVIIPLSMIAVTLVQDVVLVTQRIRSGELNFVNYFQQIVGALPGWATNLLDRFGLGNFEAILEKLSAGAAQGSQMLASQAVSIGQNTFDFLVSFFVMLYLLFFLLRDGADLSKTIREAVPLARPHTHYLLNKFTTVIRATVKGNVVVAAVQGTIGGLAFALLGVQGALLWGVVMAFLSLLPAVGAALIWAPVAIYFLASGAIVKGLVLIFVGVFVIGLVDNLLRPILVGKDTQMPDYIVLISTIGGMALFGISGFVIGPVVAALFMAAWGLFMASNEEDGNAPRA</sequence>
<keyword evidence="8" id="KW-1185">Reference proteome</keyword>
<evidence type="ECO:0000256" key="2">
    <source>
        <dbReference type="ARBA" id="ARBA00009773"/>
    </source>
</evidence>
<keyword evidence="3 6" id="KW-0812">Transmembrane</keyword>
<dbReference type="PATRIC" id="fig|433924.3.peg.4360"/>
<dbReference type="PANTHER" id="PTHR21716:SF4">
    <property type="entry name" value="TRANSMEMBRANE PROTEIN 245"/>
    <property type="match status" value="1"/>
</dbReference>
<dbReference type="InterPro" id="IPR002549">
    <property type="entry name" value="AI-2E-like"/>
</dbReference>
<feature type="transmembrane region" description="Helical" evidence="6">
    <location>
        <begin position="311"/>
        <end position="344"/>
    </location>
</feature>
<evidence type="ECO:0000313" key="7">
    <source>
        <dbReference type="EMBL" id="KTT21660.1"/>
    </source>
</evidence>
<protein>
    <submittedName>
        <fullName evidence="7">Membrane protein</fullName>
    </submittedName>
</protein>
<evidence type="ECO:0000313" key="8">
    <source>
        <dbReference type="Proteomes" id="UP000072741"/>
    </source>
</evidence>
<evidence type="ECO:0000256" key="4">
    <source>
        <dbReference type="ARBA" id="ARBA00022989"/>
    </source>
</evidence>
<evidence type="ECO:0000256" key="3">
    <source>
        <dbReference type="ARBA" id="ARBA00022692"/>
    </source>
</evidence>
<feature type="transmembrane region" description="Helical" evidence="6">
    <location>
        <begin position="268"/>
        <end position="291"/>
    </location>
</feature>
<feature type="transmembrane region" description="Helical" evidence="6">
    <location>
        <begin position="63"/>
        <end position="86"/>
    </location>
</feature>
<evidence type="ECO:0000256" key="5">
    <source>
        <dbReference type="ARBA" id="ARBA00023136"/>
    </source>
</evidence>
<evidence type="ECO:0000256" key="1">
    <source>
        <dbReference type="ARBA" id="ARBA00004141"/>
    </source>
</evidence>
<dbReference type="PANTHER" id="PTHR21716">
    <property type="entry name" value="TRANSMEMBRANE PROTEIN"/>
    <property type="match status" value="1"/>
</dbReference>
<proteinExistence type="inferred from homology"/>
<feature type="transmembrane region" description="Helical" evidence="6">
    <location>
        <begin position="9"/>
        <end position="27"/>
    </location>
</feature>
<dbReference type="Pfam" id="PF01594">
    <property type="entry name" value="AI-2E_transport"/>
    <property type="match status" value="1"/>
</dbReference>
<dbReference type="EMBL" id="LDSL01000067">
    <property type="protein sequence ID" value="KTT21660.1"/>
    <property type="molecule type" value="Genomic_DNA"/>
</dbReference>
<dbReference type="Proteomes" id="UP000072741">
    <property type="component" value="Unassembled WGS sequence"/>
</dbReference>
<comment type="caution">
    <text evidence="7">The sequence shown here is derived from an EMBL/GenBank/DDBJ whole genome shotgun (WGS) entry which is preliminary data.</text>
</comment>
<keyword evidence="5 6" id="KW-0472">Membrane</keyword>
<organism evidence="7 8">
    <name type="scientific">Pseudacidovorax intermedius</name>
    <dbReference type="NCBI Taxonomy" id="433924"/>
    <lineage>
        <taxon>Bacteria</taxon>
        <taxon>Pseudomonadati</taxon>
        <taxon>Pseudomonadota</taxon>
        <taxon>Betaproteobacteria</taxon>
        <taxon>Burkholderiales</taxon>
        <taxon>Comamonadaceae</taxon>
        <taxon>Pseudacidovorax</taxon>
    </lineage>
</organism>
<dbReference type="GO" id="GO:0016020">
    <property type="term" value="C:membrane"/>
    <property type="evidence" value="ECO:0007669"/>
    <property type="project" value="UniProtKB-SubCell"/>
</dbReference>
<keyword evidence="4 6" id="KW-1133">Transmembrane helix</keyword>